<keyword evidence="1 3" id="KW-0378">Hydrolase</keyword>
<dbReference type="CDD" id="cd18873">
    <property type="entry name" value="NUDIX_NadM_like"/>
    <property type="match status" value="1"/>
</dbReference>
<comment type="caution">
    <text evidence="3">The sequence shown here is derived from an EMBL/GenBank/DDBJ whole genome shotgun (WGS) entry which is preliminary data.</text>
</comment>
<organism evidence="3 4">
    <name type="scientific">Candidatus Phosphoribacter hodrii</name>
    <dbReference type="NCBI Taxonomy" id="2953743"/>
    <lineage>
        <taxon>Bacteria</taxon>
        <taxon>Bacillati</taxon>
        <taxon>Actinomycetota</taxon>
        <taxon>Actinomycetes</taxon>
        <taxon>Micrococcales</taxon>
        <taxon>Dermatophilaceae</taxon>
        <taxon>Candidatus Phosphoribacter</taxon>
    </lineage>
</organism>
<name>A0A935CEG8_9MICO</name>
<evidence type="ECO:0000256" key="1">
    <source>
        <dbReference type="ARBA" id="ARBA00022801"/>
    </source>
</evidence>
<dbReference type="Gene3D" id="1.10.10.10">
    <property type="entry name" value="Winged helix-like DNA-binding domain superfamily/Winged helix DNA-binding domain"/>
    <property type="match status" value="1"/>
</dbReference>
<dbReference type="AlphaFoldDB" id="A0A935CEG8"/>
<reference evidence="3 4" key="1">
    <citation type="submission" date="2020-10" db="EMBL/GenBank/DDBJ databases">
        <title>Connecting structure to function with the recovery of over 1000 high-quality activated sludge metagenome-assembled genomes encoding full-length rRNA genes using long-read sequencing.</title>
        <authorList>
            <person name="Singleton C.M."/>
            <person name="Petriglieri F."/>
            <person name="Kristensen J.M."/>
            <person name="Kirkegaard R.H."/>
            <person name="Michaelsen T.Y."/>
            <person name="Andersen M.H."/>
            <person name="Karst S.M."/>
            <person name="Dueholm M.S."/>
            <person name="Nielsen P.H."/>
            <person name="Albertsen M."/>
        </authorList>
    </citation>
    <scope>NUCLEOTIDE SEQUENCE [LARGE SCALE GENOMIC DNA]</scope>
    <source>
        <strain evidence="3">AalE_18-Q3-R2-46_BAT3C.188</strain>
    </source>
</reference>
<dbReference type="SUPFAM" id="SSF46785">
    <property type="entry name" value="Winged helix' DNA-binding domain"/>
    <property type="match status" value="1"/>
</dbReference>
<dbReference type="PROSITE" id="PS00893">
    <property type="entry name" value="NUDIX_BOX"/>
    <property type="match status" value="1"/>
</dbReference>
<dbReference type="PROSITE" id="PS51462">
    <property type="entry name" value="NUDIX"/>
    <property type="match status" value="1"/>
</dbReference>
<feature type="domain" description="Nudix hydrolase" evidence="2">
    <location>
        <begin position="10"/>
        <end position="146"/>
    </location>
</feature>
<proteinExistence type="predicted"/>
<dbReference type="InterPro" id="IPR036388">
    <property type="entry name" value="WH-like_DNA-bd_sf"/>
</dbReference>
<sequence>MTSSADPAALPQCAVAVDLVVLTVREGQLCVLTVRRGIPPFRGRFALPGGFVLPDEGLEAAAYRELAEEAGLAREAVTLEQLRTFGEPQRDPRGRVVSVAYLALGAGLPDPLGGSDASSAQFEPVSGYLAHPAGPTALAFDHPMILAAGVERARAKLEYTGYGVAFCPPEFTVGELRGVYESVWDLAIDPANFHRKVTNAAGFLVPTGERTSRGGGRPAALYRADPAAVLHPPILRG</sequence>
<protein>
    <submittedName>
        <fullName evidence="3">NUDIX hydrolase</fullName>
    </submittedName>
</protein>
<dbReference type="InterPro" id="IPR015797">
    <property type="entry name" value="NUDIX_hydrolase-like_dom_sf"/>
</dbReference>
<gene>
    <name evidence="3" type="ORF">IPF40_02520</name>
</gene>
<dbReference type="PANTHER" id="PTHR43736">
    <property type="entry name" value="ADP-RIBOSE PYROPHOSPHATASE"/>
    <property type="match status" value="1"/>
</dbReference>
<dbReference type="Pfam" id="PF00293">
    <property type="entry name" value="NUDIX"/>
    <property type="match status" value="1"/>
</dbReference>
<evidence type="ECO:0000259" key="2">
    <source>
        <dbReference type="PROSITE" id="PS51462"/>
    </source>
</evidence>
<dbReference type="InterPro" id="IPR036390">
    <property type="entry name" value="WH_DNA-bd_sf"/>
</dbReference>
<dbReference type="GO" id="GO:0016787">
    <property type="term" value="F:hydrolase activity"/>
    <property type="evidence" value="ECO:0007669"/>
    <property type="project" value="UniProtKB-KW"/>
</dbReference>
<dbReference type="InterPro" id="IPR020084">
    <property type="entry name" value="NUDIX_hydrolase_CS"/>
</dbReference>
<evidence type="ECO:0000313" key="3">
    <source>
        <dbReference type="EMBL" id="MBK6299961.1"/>
    </source>
</evidence>
<evidence type="ECO:0000313" key="4">
    <source>
        <dbReference type="Proteomes" id="UP000718281"/>
    </source>
</evidence>
<dbReference type="Proteomes" id="UP000718281">
    <property type="component" value="Unassembled WGS sequence"/>
</dbReference>
<dbReference type="Pfam" id="PF21906">
    <property type="entry name" value="WHD_NrtR"/>
    <property type="match status" value="1"/>
</dbReference>
<accession>A0A935CEG8</accession>
<dbReference type="InterPro" id="IPR000086">
    <property type="entry name" value="NUDIX_hydrolase_dom"/>
</dbReference>
<dbReference type="Gene3D" id="3.90.79.10">
    <property type="entry name" value="Nucleoside Triphosphate Pyrophosphohydrolase"/>
    <property type="match status" value="1"/>
</dbReference>
<dbReference type="EMBL" id="JADIXZ010000001">
    <property type="protein sequence ID" value="MBK6299961.1"/>
    <property type="molecule type" value="Genomic_DNA"/>
</dbReference>
<dbReference type="InterPro" id="IPR054105">
    <property type="entry name" value="WHD_NrtR"/>
</dbReference>
<dbReference type="SUPFAM" id="SSF55811">
    <property type="entry name" value="Nudix"/>
    <property type="match status" value="1"/>
</dbReference>
<dbReference type="PANTHER" id="PTHR43736:SF4">
    <property type="entry name" value="SLR1690 PROTEIN"/>
    <property type="match status" value="1"/>
</dbReference>